<dbReference type="Gene3D" id="3.90.280.10">
    <property type="entry name" value="PEBP-like"/>
    <property type="match status" value="1"/>
</dbReference>
<evidence type="ECO:0008006" key="4">
    <source>
        <dbReference type="Google" id="ProtNLM"/>
    </source>
</evidence>
<dbReference type="PANTHER" id="PTHR11362">
    <property type="entry name" value="PHOSPHATIDYLETHANOLAMINE-BINDING PROTEIN"/>
    <property type="match status" value="1"/>
</dbReference>
<comment type="caution">
    <text evidence="1">The sequence shown here is derived from an EMBL/GenBank/DDBJ whole genome shotgun (WGS) entry which is preliminary data.</text>
</comment>
<dbReference type="PANTHER" id="PTHR11362:SF82">
    <property type="entry name" value="PHOSPHATIDYLETHANOLAMINE-BINDING PROTEIN 4"/>
    <property type="match status" value="1"/>
</dbReference>
<dbReference type="EMBL" id="CAJOBD010007702">
    <property type="protein sequence ID" value="CAF4093717.1"/>
    <property type="molecule type" value="Genomic_DNA"/>
</dbReference>
<sequence length="204" mass="23196">MTSNSYCCAFKLILFTVIISIVITDISSDVKYLRQQYNAGKNEANQIIIQYQDKRIHDEDLLKKADTQIAPHVQINLKTDPKMPFFTLLMVDPDAPQRGNEIAGPWLHWIKASFKENYVNSGTTLADYQGPTPPDGTGPHQYIFLLYKSATDEIVFDSGTIGVNDSKKRKQFQLQKFEKNNNLKLIAATSFIVKAKEINKHENL</sequence>
<accession>A0A815QJ45</accession>
<protein>
    <recommendedName>
        <fullName evidence="4">Phosphatidylethanolamine-binding protein</fullName>
    </recommendedName>
</protein>
<dbReference type="Proteomes" id="UP000663836">
    <property type="component" value="Unassembled WGS sequence"/>
</dbReference>
<dbReference type="AlphaFoldDB" id="A0A815QJ45"/>
<dbReference type="InterPro" id="IPR036610">
    <property type="entry name" value="PEBP-like_sf"/>
</dbReference>
<gene>
    <name evidence="2" type="ORF">JBS370_LOCUS31382</name>
    <name evidence="1" type="ORF">ZHD862_LOCUS35820</name>
</gene>
<organism evidence="1 3">
    <name type="scientific">Rotaria sordida</name>
    <dbReference type="NCBI Taxonomy" id="392033"/>
    <lineage>
        <taxon>Eukaryota</taxon>
        <taxon>Metazoa</taxon>
        <taxon>Spiralia</taxon>
        <taxon>Gnathifera</taxon>
        <taxon>Rotifera</taxon>
        <taxon>Eurotatoria</taxon>
        <taxon>Bdelloidea</taxon>
        <taxon>Philodinida</taxon>
        <taxon>Philodinidae</taxon>
        <taxon>Rotaria</taxon>
    </lineage>
</organism>
<dbReference type="SUPFAM" id="SSF49777">
    <property type="entry name" value="PEBP-like"/>
    <property type="match status" value="1"/>
</dbReference>
<dbReference type="EMBL" id="CAJNOT010005384">
    <property type="protein sequence ID" value="CAF1463979.1"/>
    <property type="molecule type" value="Genomic_DNA"/>
</dbReference>
<evidence type="ECO:0000313" key="1">
    <source>
        <dbReference type="EMBL" id="CAF1463979.1"/>
    </source>
</evidence>
<dbReference type="Proteomes" id="UP000663864">
    <property type="component" value="Unassembled WGS sequence"/>
</dbReference>
<evidence type="ECO:0000313" key="2">
    <source>
        <dbReference type="EMBL" id="CAF4093717.1"/>
    </source>
</evidence>
<evidence type="ECO:0000313" key="3">
    <source>
        <dbReference type="Proteomes" id="UP000663864"/>
    </source>
</evidence>
<dbReference type="CDD" id="cd00866">
    <property type="entry name" value="PEBP_euk"/>
    <property type="match status" value="1"/>
</dbReference>
<dbReference type="Pfam" id="PF01161">
    <property type="entry name" value="PBP"/>
    <property type="match status" value="1"/>
</dbReference>
<name>A0A815QJ45_9BILA</name>
<reference evidence="1" key="1">
    <citation type="submission" date="2021-02" db="EMBL/GenBank/DDBJ databases">
        <authorList>
            <person name="Nowell W R."/>
        </authorList>
    </citation>
    <scope>NUCLEOTIDE SEQUENCE</scope>
</reference>
<dbReference type="InterPro" id="IPR008914">
    <property type="entry name" value="PEBP"/>
</dbReference>
<proteinExistence type="predicted"/>
<dbReference type="InterPro" id="IPR035810">
    <property type="entry name" value="PEBP_euk"/>
</dbReference>